<evidence type="ECO:0000256" key="2">
    <source>
        <dbReference type="ARBA" id="ARBA00022980"/>
    </source>
</evidence>
<organism evidence="5">
    <name type="scientific">bioreactor metagenome</name>
    <dbReference type="NCBI Taxonomy" id="1076179"/>
    <lineage>
        <taxon>unclassified sequences</taxon>
        <taxon>metagenomes</taxon>
        <taxon>ecological metagenomes</taxon>
    </lineage>
</organism>
<dbReference type="NCBIfam" id="TIGR01308">
    <property type="entry name" value="rpmD_bact"/>
    <property type="match status" value="1"/>
</dbReference>
<dbReference type="PANTHER" id="PTHR15892:SF2">
    <property type="entry name" value="LARGE RIBOSOMAL SUBUNIT PROTEIN UL30M"/>
    <property type="match status" value="1"/>
</dbReference>
<evidence type="ECO:0000256" key="1">
    <source>
        <dbReference type="ARBA" id="ARBA00007594"/>
    </source>
</evidence>
<reference evidence="5" key="1">
    <citation type="submission" date="2019-08" db="EMBL/GenBank/DDBJ databases">
        <authorList>
            <person name="Kucharzyk K."/>
            <person name="Murdoch R.W."/>
            <person name="Higgins S."/>
            <person name="Loffler F."/>
        </authorList>
    </citation>
    <scope>NUCLEOTIDE SEQUENCE</scope>
</reference>
<dbReference type="PIRSF" id="PIRSF002211">
    <property type="entry name" value="Ribosomal_L30_bac-type"/>
    <property type="match status" value="1"/>
</dbReference>
<keyword evidence="3" id="KW-0687">Ribonucleoprotein</keyword>
<comment type="caution">
    <text evidence="5">The sequence shown here is derived from an EMBL/GenBank/DDBJ whole genome shotgun (WGS) entry which is preliminary data.</text>
</comment>
<accession>A0A644U2W0</accession>
<sequence>MKVRVTQIKSGIGRTLRQKQTLASLGLKKINQAKEHELTPQIQGMIDKVNHLIKVEEI</sequence>
<comment type="similarity">
    <text evidence="1">Belongs to the universal ribosomal protein uL30 family.</text>
</comment>
<name>A0A644U2W0_9ZZZZ</name>
<keyword evidence="2 5" id="KW-0689">Ribosomal protein</keyword>
<proteinExistence type="inferred from homology"/>
<dbReference type="EMBL" id="VSSQ01000072">
    <property type="protein sequence ID" value="MPL73380.1"/>
    <property type="molecule type" value="Genomic_DNA"/>
</dbReference>
<dbReference type="HAMAP" id="MF_01371_B">
    <property type="entry name" value="Ribosomal_uL30_B"/>
    <property type="match status" value="1"/>
</dbReference>
<protein>
    <submittedName>
        <fullName evidence="5">50S ribosomal protein L30</fullName>
    </submittedName>
</protein>
<dbReference type="Pfam" id="PF00327">
    <property type="entry name" value="Ribosomal_L30"/>
    <property type="match status" value="1"/>
</dbReference>
<dbReference type="GO" id="GO:0006412">
    <property type="term" value="P:translation"/>
    <property type="evidence" value="ECO:0007669"/>
    <property type="project" value="InterPro"/>
</dbReference>
<dbReference type="SUPFAM" id="SSF55129">
    <property type="entry name" value="Ribosomal protein L30p/L7e"/>
    <property type="match status" value="1"/>
</dbReference>
<dbReference type="PANTHER" id="PTHR15892">
    <property type="entry name" value="MITOCHONDRIAL RIBOSOMAL PROTEIN L30"/>
    <property type="match status" value="1"/>
</dbReference>
<evidence type="ECO:0000259" key="4">
    <source>
        <dbReference type="Pfam" id="PF00327"/>
    </source>
</evidence>
<gene>
    <name evidence="5" type="primary">rpmD_6</name>
    <name evidence="5" type="ORF">SDC9_19179</name>
</gene>
<dbReference type="InterPro" id="IPR016082">
    <property type="entry name" value="Ribosomal_uL30_ferredoxin-like"/>
</dbReference>
<dbReference type="InterPro" id="IPR005996">
    <property type="entry name" value="Ribosomal_uL30_bac-type"/>
</dbReference>
<evidence type="ECO:0000256" key="3">
    <source>
        <dbReference type="ARBA" id="ARBA00023274"/>
    </source>
</evidence>
<dbReference type="GO" id="GO:0022625">
    <property type="term" value="C:cytosolic large ribosomal subunit"/>
    <property type="evidence" value="ECO:0007669"/>
    <property type="project" value="TreeGrafter"/>
</dbReference>
<feature type="domain" description="Large ribosomal subunit protein uL30-like ferredoxin-like fold" evidence="4">
    <location>
        <begin position="3"/>
        <end position="53"/>
    </location>
</feature>
<evidence type="ECO:0000313" key="5">
    <source>
        <dbReference type="EMBL" id="MPL73380.1"/>
    </source>
</evidence>
<dbReference type="AlphaFoldDB" id="A0A644U2W0"/>
<dbReference type="InterPro" id="IPR036919">
    <property type="entry name" value="Ribo_uL30_ferredoxin-like_sf"/>
</dbReference>
<dbReference type="CDD" id="cd01658">
    <property type="entry name" value="Ribosomal_L30"/>
    <property type="match status" value="1"/>
</dbReference>
<dbReference type="GO" id="GO:0003735">
    <property type="term" value="F:structural constituent of ribosome"/>
    <property type="evidence" value="ECO:0007669"/>
    <property type="project" value="InterPro"/>
</dbReference>
<dbReference type="Gene3D" id="3.30.1390.20">
    <property type="entry name" value="Ribosomal protein L30, ferredoxin-like fold domain"/>
    <property type="match status" value="1"/>
</dbReference>